<dbReference type="InterPro" id="IPR001810">
    <property type="entry name" value="F-box_dom"/>
</dbReference>
<dbReference type="EMBL" id="CACVBM020000710">
    <property type="protein sequence ID" value="CAA7022597.1"/>
    <property type="molecule type" value="Genomic_DNA"/>
</dbReference>
<evidence type="ECO:0000313" key="3">
    <source>
        <dbReference type="Proteomes" id="UP000467841"/>
    </source>
</evidence>
<dbReference type="Gene3D" id="3.80.10.10">
    <property type="entry name" value="Ribonuclease Inhibitor"/>
    <property type="match status" value="1"/>
</dbReference>
<dbReference type="Pfam" id="PF08387">
    <property type="entry name" value="FBD"/>
    <property type="match status" value="1"/>
</dbReference>
<dbReference type="SMART" id="SM00256">
    <property type="entry name" value="FBOX"/>
    <property type="match status" value="1"/>
</dbReference>
<evidence type="ECO:0000259" key="1">
    <source>
        <dbReference type="PROSITE" id="PS50181"/>
    </source>
</evidence>
<dbReference type="SMART" id="SM00579">
    <property type="entry name" value="FBD"/>
    <property type="match status" value="1"/>
</dbReference>
<dbReference type="PROSITE" id="PS50181">
    <property type="entry name" value="FBOX"/>
    <property type="match status" value="1"/>
</dbReference>
<comment type="caution">
    <text evidence="2">The sequence shown here is derived from an EMBL/GenBank/DDBJ whole genome shotgun (WGS) entry which is preliminary data.</text>
</comment>
<gene>
    <name evidence="2" type="ORF">MERR_LOCUS9832</name>
</gene>
<dbReference type="InterPro" id="IPR053781">
    <property type="entry name" value="F-box_AtFBL13-like"/>
</dbReference>
<dbReference type="SUPFAM" id="SSF52047">
    <property type="entry name" value="RNI-like"/>
    <property type="match status" value="1"/>
</dbReference>
<name>A0A6D2I4I2_9BRAS</name>
<dbReference type="InterPro" id="IPR006566">
    <property type="entry name" value="FBD"/>
</dbReference>
<dbReference type="PANTHER" id="PTHR31900">
    <property type="entry name" value="F-BOX/RNI SUPERFAMILY PROTEIN-RELATED"/>
    <property type="match status" value="1"/>
</dbReference>
<organism evidence="2 3">
    <name type="scientific">Microthlaspi erraticum</name>
    <dbReference type="NCBI Taxonomy" id="1685480"/>
    <lineage>
        <taxon>Eukaryota</taxon>
        <taxon>Viridiplantae</taxon>
        <taxon>Streptophyta</taxon>
        <taxon>Embryophyta</taxon>
        <taxon>Tracheophyta</taxon>
        <taxon>Spermatophyta</taxon>
        <taxon>Magnoliopsida</taxon>
        <taxon>eudicotyledons</taxon>
        <taxon>Gunneridae</taxon>
        <taxon>Pentapetalae</taxon>
        <taxon>rosids</taxon>
        <taxon>malvids</taxon>
        <taxon>Brassicales</taxon>
        <taxon>Brassicaceae</taxon>
        <taxon>Coluteocarpeae</taxon>
        <taxon>Microthlaspi</taxon>
    </lineage>
</organism>
<dbReference type="InterPro" id="IPR036047">
    <property type="entry name" value="F-box-like_dom_sf"/>
</dbReference>
<dbReference type="Gene3D" id="1.20.1280.50">
    <property type="match status" value="1"/>
</dbReference>
<dbReference type="OrthoDB" id="594804at2759"/>
<proteinExistence type="predicted"/>
<dbReference type="Pfam" id="PF24758">
    <property type="entry name" value="LRR_At5g56370"/>
    <property type="match status" value="1"/>
</dbReference>
<accession>A0A6D2I4I2</accession>
<evidence type="ECO:0000313" key="2">
    <source>
        <dbReference type="EMBL" id="CAA7022597.1"/>
    </source>
</evidence>
<dbReference type="Pfam" id="PF00646">
    <property type="entry name" value="F-box"/>
    <property type="match status" value="1"/>
</dbReference>
<feature type="domain" description="F-box" evidence="1">
    <location>
        <begin position="18"/>
        <end position="54"/>
    </location>
</feature>
<dbReference type="CDD" id="cd22160">
    <property type="entry name" value="F-box_AtFBL13-like"/>
    <property type="match status" value="1"/>
</dbReference>
<dbReference type="SUPFAM" id="SSF81383">
    <property type="entry name" value="F-box domain"/>
    <property type="match status" value="1"/>
</dbReference>
<dbReference type="Proteomes" id="UP000467841">
    <property type="component" value="Unassembled WGS sequence"/>
</dbReference>
<dbReference type="InterPro" id="IPR055411">
    <property type="entry name" value="LRR_FXL15/At3g58940/PEG3-like"/>
</dbReference>
<dbReference type="PANTHER" id="PTHR31900:SF25">
    <property type="entry name" value="FBD DOMAIN-CONTAINING PROTEIN"/>
    <property type="match status" value="1"/>
</dbReference>
<sequence length="455" mass="51920">MDKSFRVKGKQKKLEERRCWINDLPDPMLSHILSFLSTKNSVRSSVLSKRWRRIWLQVPVLKLSSTLFHGDSDFVEFMDRFLKSDEKLDFKRFKLYCCFREFLSSYSDSLFQSWIDDVVGRGVRHLDVDVMSELSMPLSLYSCKTLVSLSLYNVTLAYLKPGSVVSLPCLKTMHIEFVKIDGSFILHMLIPSCPVLVKLTIITNPTELSDLTCVRSQSLKLLTFGIILSEDGVINDHAVEIDAPRLEHMSLSDHVSKSFTIRRISPSAVVDVDVNFGMEWRYLLDLDDDDDDADDSSERAMVRNFLTGVSEVSSMKISYATLKVINDYSKLEELPKFGNLTWLRASFHESSLELLPTFLGCCPSLHSLVLECDSYIEITPSQVSYVPLCFVSSLKFVKIRLPVTTRTASRMTLATYFLKNCAVMTELVLKEGFGNIIKEIRKIPRKSRGCKIVMK</sequence>
<reference evidence="2" key="1">
    <citation type="submission" date="2020-01" db="EMBL/GenBank/DDBJ databases">
        <authorList>
            <person name="Mishra B."/>
        </authorList>
    </citation>
    <scope>NUCLEOTIDE SEQUENCE [LARGE SCALE GENOMIC DNA]</scope>
</reference>
<keyword evidence="3" id="KW-1185">Reference proteome</keyword>
<protein>
    <recommendedName>
        <fullName evidence="1">F-box domain-containing protein</fullName>
    </recommendedName>
</protein>
<dbReference type="AlphaFoldDB" id="A0A6D2I4I2"/>
<dbReference type="InterPro" id="IPR032675">
    <property type="entry name" value="LRR_dom_sf"/>
</dbReference>
<dbReference type="InterPro" id="IPR050232">
    <property type="entry name" value="FBL13/AtMIF1-like"/>
</dbReference>